<sequence length="305" mass="32824">MNQTDIYRKMLSGVMAAFAADTLALGVHWVYDVSRIKERYGRLDHLIAPEIAPFHKNRQKGDFTHYGDQMLVLLASLCHCNGFDGDDFAARWQALFDHYKGYLDGATQKTLAGFQAGRSPSEAGSDSTDLGGAARMAPLALFYAHNADSFMDCAQHQTAMTHNHPLVLDTARFFAQAALETAKGTGPATAIRSAAEHLPSGSPIASLVDKGLASAEKETTQAISSFGQACDTTEALPGTIHLIARYQQDLETALIENIMAGGDSSARGILCGFILGIHNGLDAIPQNWLEEMTAFDKIKTLTGGM</sequence>
<organism evidence="4 5">
    <name type="scientific">Desulfotignum phosphitoxidans DSM 13687</name>
    <dbReference type="NCBI Taxonomy" id="1286635"/>
    <lineage>
        <taxon>Bacteria</taxon>
        <taxon>Pseudomonadati</taxon>
        <taxon>Thermodesulfobacteriota</taxon>
        <taxon>Desulfobacteria</taxon>
        <taxon>Desulfobacterales</taxon>
        <taxon>Desulfobacteraceae</taxon>
        <taxon>Desulfotignum</taxon>
    </lineage>
</organism>
<evidence type="ECO:0000313" key="5">
    <source>
        <dbReference type="Proteomes" id="UP000014216"/>
    </source>
</evidence>
<evidence type="ECO:0000256" key="2">
    <source>
        <dbReference type="ARBA" id="ARBA00022801"/>
    </source>
</evidence>
<dbReference type="PATRIC" id="fig|1286635.3.peg.2275"/>
<name>S0G5X3_9BACT</name>
<dbReference type="PANTHER" id="PTHR16222">
    <property type="entry name" value="ADP-RIBOSYLGLYCOHYDROLASE"/>
    <property type="match status" value="1"/>
</dbReference>
<comment type="caution">
    <text evidence="4">The sequence shown here is derived from an EMBL/GenBank/DDBJ whole genome shotgun (WGS) entry which is preliminary data.</text>
</comment>
<dbReference type="Pfam" id="PF03747">
    <property type="entry name" value="ADP_ribosyl_GH"/>
    <property type="match status" value="1"/>
</dbReference>
<dbReference type="EC" id="3.2.-.-" evidence="4"/>
<reference evidence="4 5" key="1">
    <citation type="journal article" date="2013" name="Genome Announc.">
        <title>Draft Genome Sequence of Desulfotignum phosphitoxidans DSM 13687 Strain FiPS-3.</title>
        <authorList>
            <person name="Poehlein A."/>
            <person name="Daniel R."/>
            <person name="Simeonova D.D."/>
        </authorList>
    </citation>
    <scope>NUCLEOTIDE SEQUENCE [LARGE SCALE GENOMIC DNA]</scope>
    <source>
        <strain evidence="4 5">DSM 13687</strain>
    </source>
</reference>
<dbReference type="Proteomes" id="UP000014216">
    <property type="component" value="Unassembled WGS sequence"/>
</dbReference>
<dbReference type="InterPro" id="IPR050792">
    <property type="entry name" value="ADP-ribosylglycohydrolase"/>
</dbReference>
<evidence type="ECO:0000313" key="4">
    <source>
        <dbReference type="EMBL" id="EMS79686.1"/>
    </source>
</evidence>
<dbReference type="GO" id="GO:0016798">
    <property type="term" value="F:hydrolase activity, acting on glycosyl bonds"/>
    <property type="evidence" value="ECO:0007669"/>
    <property type="project" value="UniProtKB-KW"/>
</dbReference>
<keyword evidence="3" id="KW-0460">Magnesium</keyword>
<comment type="cofactor">
    <cofactor evidence="3">
        <name>Mg(2+)</name>
        <dbReference type="ChEBI" id="CHEBI:18420"/>
    </cofactor>
    <text evidence="3">Binds 2 magnesium ions per subunit.</text>
</comment>
<evidence type="ECO:0000256" key="1">
    <source>
        <dbReference type="ARBA" id="ARBA00010702"/>
    </source>
</evidence>
<evidence type="ECO:0000256" key="3">
    <source>
        <dbReference type="PIRSR" id="PIRSR605502-1"/>
    </source>
</evidence>
<comment type="similarity">
    <text evidence="1">Belongs to the ADP-ribosylglycohydrolase family.</text>
</comment>
<keyword evidence="4" id="KW-0326">Glycosidase</keyword>
<feature type="binding site" evidence="3">
    <location>
        <position position="64"/>
    </location>
    <ligand>
        <name>Mg(2+)</name>
        <dbReference type="ChEBI" id="CHEBI:18420"/>
        <label>1</label>
    </ligand>
</feature>
<protein>
    <submittedName>
        <fullName evidence="4">ADP-ribosyl-[dinitrogen reductase] glycohydrolase DraG2</fullName>
        <ecNumber evidence="4">3.2.-.-</ecNumber>
    </submittedName>
</protein>
<dbReference type="EMBL" id="APJX01000004">
    <property type="protein sequence ID" value="EMS79686.1"/>
    <property type="molecule type" value="Genomic_DNA"/>
</dbReference>
<dbReference type="SUPFAM" id="SSF101478">
    <property type="entry name" value="ADP-ribosylglycohydrolase"/>
    <property type="match status" value="1"/>
</dbReference>
<keyword evidence="2 4" id="KW-0378">Hydrolase</keyword>
<feature type="binding site" evidence="3">
    <location>
        <position position="263"/>
    </location>
    <ligand>
        <name>Mg(2+)</name>
        <dbReference type="ChEBI" id="CHEBI:18420"/>
        <label>1</label>
    </ligand>
</feature>
<dbReference type="GO" id="GO:0046872">
    <property type="term" value="F:metal ion binding"/>
    <property type="evidence" value="ECO:0007669"/>
    <property type="project" value="UniProtKB-KW"/>
</dbReference>
<accession>S0G5X3</accession>
<dbReference type="PANTHER" id="PTHR16222:SF24">
    <property type="entry name" value="ADP-RIBOSYLHYDROLASE ARH3"/>
    <property type="match status" value="1"/>
</dbReference>
<proteinExistence type="inferred from homology"/>
<dbReference type="AlphaFoldDB" id="S0G5X3"/>
<dbReference type="InterPro" id="IPR005502">
    <property type="entry name" value="Ribosyl_crysJ1"/>
</dbReference>
<dbReference type="Gene3D" id="1.10.4080.10">
    <property type="entry name" value="ADP-ribosylation/Crystallin J1"/>
    <property type="match status" value="1"/>
</dbReference>
<dbReference type="InterPro" id="IPR036705">
    <property type="entry name" value="Ribosyl_crysJ1_sf"/>
</dbReference>
<keyword evidence="5" id="KW-1185">Reference proteome</keyword>
<keyword evidence="3" id="KW-0479">Metal-binding</keyword>
<gene>
    <name evidence="4" type="primary">draG</name>
    <name evidence="4" type="ORF">Dpo_4c02380</name>
</gene>
<dbReference type="RefSeq" id="WP_006965937.1">
    <property type="nucleotide sequence ID" value="NZ_APJX01000004.1"/>
</dbReference>